<dbReference type="Proteomes" id="UP000245523">
    <property type="component" value="Unassembled WGS sequence"/>
</dbReference>
<name>A0ABX5LLD8_9BACT</name>
<dbReference type="Pfam" id="PF19775">
    <property type="entry name" value="DUF6261"/>
    <property type="match status" value="1"/>
</dbReference>
<dbReference type="InterPro" id="IPR046228">
    <property type="entry name" value="DUF6261"/>
</dbReference>
<accession>A0ABX5LLD8</accession>
<proteinExistence type="predicted"/>
<gene>
    <name evidence="1" type="ORF">B0H50_1074</name>
</gene>
<evidence type="ECO:0000313" key="1">
    <source>
        <dbReference type="EMBL" id="PWL03247.1"/>
    </source>
</evidence>
<dbReference type="EMBL" id="QGHD01000007">
    <property type="protein sequence ID" value="PWL03247.1"/>
    <property type="molecule type" value="Genomic_DNA"/>
</dbReference>
<reference evidence="1 2" key="1">
    <citation type="submission" date="2018-05" db="EMBL/GenBank/DDBJ databases">
        <title>Animal gut microbial communities from fecal samples from Wisconsin, USA.</title>
        <authorList>
            <person name="Neumann A."/>
        </authorList>
    </citation>
    <scope>NUCLEOTIDE SEQUENCE [LARGE SCALE GENOMIC DNA]</scope>
    <source>
        <strain evidence="1 2">UWS4</strain>
    </source>
</reference>
<comment type="caution">
    <text evidence="1">The sequence shown here is derived from an EMBL/GenBank/DDBJ whole genome shotgun (WGS) entry which is preliminary data.</text>
</comment>
<evidence type="ECO:0000313" key="2">
    <source>
        <dbReference type="Proteomes" id="UP000245523"/>
    </source>
</evidence>
<organism evidence="1 2">
    <name type="scientific">Hallerella porci</name>
    <dbReference type="NCBI Taxonomy" id="1945871"/>
    <lineage>
        <taxon>Bacteria</taxon>
        <taxon>Pseudomonadati</taxon>
        <taxon>Fibrobacterota</taxon>
        <taxon>Fibrobacteria</taxon>
        <taxon>Fibrobacterales</taxon>
        <taxon>Fibrobacteraceae</taxon>
        <taxon>Hallerella</taxon>
    </lineage>
</organism>
<dbReference type="RefSeq" id="WP_146129182.1">
    <property type="nucleotide sequence ID" value="NZ_QGHD01000007.1"/>
</dbReference>
<keyword evidence="2" id="KW-1185">Reference proteome</keyword>
<protein>
    <submittedName>
        <fullName evidence="1">Uncharacterized protein</fullName>
    </submittedName>
</protein>
<sequence>MSQIESYKLTYLNNAAHFLFMKELLARALADENVSTKCKDQVDALQKTLKAEDDCFATSSKSLATDKITQADSFRDKLYLGYKKLVEAHLDAPIPELANAATVLNQHIVDYKINVRDQIDKETGSLVNFIQDLEGSHKAHVETLNLMAIVERLKQANEMVREYTNTRTDERSVKTAGAMKQARVVCDNAYSNLVRVVNAHMILEGDADYENFASFVNTQIAQLKMSALYKRKGKSEIQMENNQKVGEDFRA</sequence>